<evidence type="ECO:0000313" key="3">
    <source>
        <dbReference type="Proteomes" id="UP000780801"/>
    </source>
</evidence>
<sequence length="196" mass="22347">MVSNNKKHTMKSIKNKDMIHPSSRKAQQITRVVLRKDRLEQRQKNRTAHAHTRTERHLWFRHAVPEDVVSLTRPQCHALVEEYLGRYNEEYQSLLALHRPGKVRPKAAREDLLAGLMAQERQEYASGFEIPDFTSPKNLKLLREWDGDVNSMLRIKVIRVHEPKQTSKMAASIAGAAAAGLATSIASDKSSMAMQE</sequence>
<comment type="similarity">
    <text evidence="1">Belongs to the TMA16 family.</text>
</comment>
<accession>A0A9P6KC32</accession>
<name>A0A9P6KC32_9FUNG</name>
<gene>
    <name evidence="2" type="primary">TMA16</name>
    <name evidence="2" type="ORF">BGW38_003597</name>
</gene>
<evidence type="ECO:0000256" key="1">
    <source>
        <dbReference type="ARBA" id="ARBA00034127"/>
    </source>
</evidence>
<protein>
    <submittedName>
        <fullName evidence="2">Translation machinery-associated protein 16</fullName>
    </submittedName>
</protein>
<reference evidence="2" key="1">
    <citation type="journal article" date="2020" name="Fungal Divers.">
        <title>Resolving the Mortierellaceae phylogeny through synthesis of multi-gene phylogenetics and phylogenomics.</title>
        <authorList>
            <person name="Vandepol N."/>
            <person name="Liber J."/>
            <person name="Desiro A."/>
            <person name="Na H."/>
            <person name="Kennedy M."/>
            <person name="Barry K."/>
            <person name="Grigoriev I.V."/>
            <person name="Miller A.N."/>
            <person name="O'Donnell K."/>
            <person name="Stajich J.E."/>
            <person name="Bonito G."/>
        </authorList>
    </citation>
    <scope>NUCLEOTIDE SEQUENCE</scope>
    <source>
        <strain evidence="2">KOD1015</strain>
    </source>
</reference>
<dbReference type="Gene3D" id="1.20.1440.170">
    <property type="entry name" value="Translation machinery-associated protein 16-like"/>
    <property type="match status" value="1"/>
</dbReference>
<dbReference type="OrthoDB" id="270284at2759"/>
<comment type="caution">
    <text evidence="2">The sequence shown here is derived from an EMBL/GenBank/DDBJ whole genome shotgun (WGS) entry which is preliminary data.</text>
</comment>
<dbReference type="GO" id="GO:0005634">
    <property type="term" value="C:nucleus"/>
    <property type="evidence" value="ECO:0007669"/>
    <property type="project" value="TreeGrafter"/>
</dbReference>
<evidence type="ECO:0000313" key="2">
    <source>
        <dbReference type="EMBL" id="KAF9579939.1"/>
    </source>
</evidence>
<proteinExistence type="inferred from homology"/>
<dbReference type="InterPro" id="IPR021346">
    <property type="entry name" value="Tma16"/>
</dbReference>
<dbReference type="InterPro" id="IPR038356">
    <property type="entry name" value="Tma16_sf"/>
</dbReference>
<keyword evidence="3" id="KW-1185">Reference proteome</keyword>
<dbReference type="PANTHER" id="PTHR13349">
    <property type="entry name" value="TRANSLATION MACHINERY-ASSOCIATED PROTEIN 16"/>
    <property type="match status" value="1"/>
</dbReference>
<dbReference type="PANTHER" id="PTHR13349:SF2">
    <property type="entry name" value="TRANSLATION MACHINERY-ASSOCIATED PROTEIN 16"/>
    <property type="match status" value="1"/>
</dbReference>
<dbReference type="Pfam" id="PF11176">
    <property type="entry name" value="Tma16"/>
    <property type="match status" value="1"/>
</dbReference>
<dbReference type="AlphaFoldDB" id="A0A9P6KC32"/>
<dbReference type="EMBL" id="JAABOA010002383">
    <property type="protein sequence ID" value="KAF9579939.1"/>
    <property type="molecule type" value="Genomic_DNA"/>
</dbReference>
<dbReference type="Proteomes" id="UP000780801">
    <property type="component" value="Unassembled WGS sequence"/>
</dbReference>
<organism evidence="2 3">
    <name type="scientific">Lunasporangiospora selenospora</name>
    <dbReference type="NCBI Taxonomy" id="979761"/>
    <lineage>
        <taxon>Eukaryota</taxon>
        <taxon>Fungi</taxon>
        <taxon>Fungi incertae sedis</taxon>
        <taxon>Mucoromycota</taxon>
        <taxon>Mortierellomycotina</taxon>
        <taxon>Mortierellomycetes</taxon>
        <taxon>Mortierellales</taxon>
        <taxon>Mortierellaceae</taxon>
        <taxon>Lunasporangiospora</taxon>
    </lineage>
</organism>